<dbReference type="Pfam" id="PF17065">
    <property type="entry name" value="UPF0669"/>
    <property type="match status" value="1"/>
</dbReference>
<proteinExistence type="inferred from homology"/>
<keyword evidence="3" id="KW-0964">Secreted</keyword>
<dbReference type="EMBL" id="JAODUP010001137">
    <property type="protein sequence ID" value="KAK2141227.1"/>
    <property type="molecule type" value="Genomic_DNA"/>
</dbReference>
<dbReference type="PANTHER" id="PTHR31703:SF2">
    <property type="entry name" value="UPF0669 PROTEIN C6ORF120"/>
    <property type="match status" value="1"/>
</dbReference>
<evidence type="ECO:0000256" key="1">
    <source>
        <dbReference type="ARBA" id="ARBA00004613"/>
    </source>
</evidence>
<reference evidence="7" key="1">
    <citation type="journal article" date="2023" name="Mol. Biol. Evol.">
        <title>Third-Generation Sequencing Reveals the Adaptive Role of the Epigenome in Three Deep-Sea Polychaetes.</title>
        <authorList>
            <person name="Perez M."/>
            <person name="Aroh O."/>
            <person name="Sun Y."/>
            <person name="Lan Y."/>
            <person name="Juniper S.K."/>
            <person name="Young C.R."/>
            <person name="Angers B."/>
            <person name="Qian P.Y."/>
        </authorList>
    </citation>
    <scope>NUCLEOTIDE SEQUENCE</scope>
    <source>
        <strain evidence="7">P08H-3</strain>
    </source>
</reference>
<comment type="caution">
    <text evidence="7">The sequence shown here is derived from an EMBL/GenBank/DDBJ whole genome shotgun (WGS) entry which is preliminary data.</text>
</comment>
<comment type="subcellular location">
    <subcellularLocation>
        <location evidence="1">Secreted</location>
    </subcellularLocation>
</comment>
<evidence type="ECO:0000313" key="8">
    <source>
        <dbReference type="Proteomes" id="UP001208570"/>
    </source>
</evidence>
<keyword evidence="4 6" id="KW-0732">Signal</keyword>
<protein>
    <submittedName>
        <fullName evidence="7">Uncharacterized protein</fullName>
    </submittedName>
</protein>
<accession>A0AAD9IVB6</accession>
<evidence type="ECO:0000256" key="6">
    <source>
        <dbReference type="SAM" id="SignalP"/>
    </source>
</evidence>
<dbReference type="GO" id="GO:0005576">
    <property type="term" value="C:extracellular region"/>
    <property type="evidence" value="ECO:0007669"/>
    <property type="project" value="UniProtKB-SubCell"/>
</dbReference>
<organism evidence="7 8">
    <name type="scientific">Paralvinella palmiformis</name>
    <dbReference type="NCBI Taxonomy" id="53620"/>
    <lineage>
        <taxon>Eukaryota</taxon>
        <taxon>Metazoa</taxon>
        <taxon>Spiralia</taxon>
        <taxon>Lophotrochozoa</taxon>
        <taxon>Annelida</taxon>
        <taxon>Polychaeta</taxon>
        <taxon>Sedentaria</taxon>
        <taxon>Canalipalpata</taxon>
        <taxon>Terebellida</taxon>
        <taxon>Terebelliformia</taxon>
        <taxon>Alvinellidae</taxon>
        <taxon>Paralvinella</taxon>
    </lineage>
</organism>
<feature type="signal peptide" evidence="6">
    <location>
        <begin position="1"/>
        <end position="22"/>
    </location>
</feature>
<sequence length="176" mass="20016">MKYILNPVILLLLYDIIQHAVGDQLINSFDDIIGPGNYTYYRLMHRGYIRLILDSLEGDADLYVSSQTLNPTFAEYDLQSTTCGDDVVDINPELHRPVTIGVYGYPLSARTRYILHILLVTDYDHGYPEQITSEKLNKPVVNPNKKSFVSSVKDEEESVIWTILVGILKVLLDILL</sequence>
<keyword evidence="5" id="KW-0325">Glycoprotein</keyword>
<dbReference type="InterPro" id="IPR031420">
    <property type="entry name" value="UPF0669"/>
</dbReference>
<gene>
    <name evidence="7" type="ORF">LSH36_1137g00084</name>
</gene>
<evidence type="ECO:0000313" key="7">
    <source>
        <dbReference type="EMBL" id="KAK2141227.1"/>
    </source>
</evidence>
<dbReference type="Proteomes" id="UP001208570">
    <property type="component" value="Unassembled WGS sequence"/>
</dbReference>
<keyword evidence="8" id="KW-1185">Reference proteome</keyword>
<evidence type="ECO:0000256" key="3">
    <source>
        <dbReference type="ARBA" id="ARBA00022525"/>
    </source>
</evidence>
<dbReference type="PANTHER" id="PTHR31703">
    <property type="entry name" value="UPF0669 PROTEIN C6ORF120"/>
    <property type="match status" value="1"/>
</dbReference>
<feature type="chain" id="PRO_5042175709" evidence="6">
    <location>
        <begin position="23"/>
        <end position="176"/>
    </location>
</feature>
<dbReference type="AlphaFoldDB" id="A0AAD9IVB6"/>
<name>A0AAD9IVB6_9ANNE</name>
<evidence type="ECO:0000256" key="4">
    <source>
        <dbReference type="ARBA" id="ARBA00022729"/>
    </source>
</evidence>
<evidence type="ECO:0000256" key="2">
    <source>
        <dbReference type="ARBA" id="ARBA00008960"/>
    </source>
</evidence>
<evidence type="ECO:0000256" key="5">
    <source>
        <dbReference type="ARBA" id="ARBA00023180"/>
    </source>
</evidence>
<comment type="similarity">
    <text evidence="2">Belongs to the UPF0669 family.</text>
</comment>